<evidence type="ECO:0000313" key="2">
    <source>
        <dbReference type="Proteomes" id="UP000003477"/>
    </source>
</evidence>
<dbReference type="EMBL" id="AESD01000691">
    <property type="protein sequence ID" value="EHJ10620.1"/>
    <property type="molecule type" value="Genomic_DNA"/>
</dbReference>
<accession>G5JB12</accession>
<protein>
    <submittedName>
        <fullName evidence="1">Uncharacterized protein</fullName>
    </submittedName>
</protein>
<feature type="non-terminal residue" evidence="1">
    <location>
        <position position="21"/>
    </location>
</feature>
<organism evidence="1 2">
    <name type="scientific">Crocosphaera watsonii WH 0003</name>
    <dbReference type="NCBI Taxonomy" id="423471"/>
    <lineage>
        <taxon>Bacteria</taxon>
        <taxon>Bacillati</taxon>
        <taxon>Cyanobacteriota</taxon>
        <taxon>Cyanophyceae</taxon>
        <taxon>Oscillatoriophycideae</taxon>
        <taxon>Chroococcales</taxon>
        <taxon>Aphanothecaceae</taxon>
        <taxon>Crocosphaera</taxon>
    </lineage>
</organism>
<gene>
    <name evidence="1" type="ORF">CWATWH0003_4626t5</name>
</gene>
<reference evidence="1 2" key="1">
    <citation type="journal article" date="2011" name="Front. Microbiol.">
        <title>Two Strains of Crocosphaera watsonii with Highly Conserved Genomes are Distinguished by Strain-Specific Features.</title>
        <authorList>
            <person name="Bench S.R."/>
            <person name="Ilikchyan I.N."/>
            <person name="Tripp H.J."/>
            <person name="Zehr J.P."/>
        </authorList>
    </citation>
    <scope>NUCLEOTIDE SEQUENCE [LARGE SCALE GENOMIC DNA]</scope>
    <source>
        <strain evidence="1 2">WH 0003</strain>
    </source>
</reference>
<proteinExistence type="predicted"/>
<evidence type="ECO:0000313" key="1">
    <source>
        <dbReference type="EMBL" id="EHJ10620.1"/>
    </source>
</evidence>
<sequence length="21" mass="2601">MTTTLQQRESVSLWEQFCQWV</sequence>
<comment type="caution">
    <text evidence="1">The sequence shown here is derived from an EMBL/GenBank/DDBJ whole genome shotgun (WGS) entry which is preliminary data.</text>
</comment>
<name>G5JB12_CROWT</name>
<dbReference type="AlphaFoldDB" id="G5JB12"/>
<dbReference type="Proteomes" id="UP000003477">
    <property type="component" value="Unassembled WGS sequence"/>
</dbReference>